<dbReference type="GO" id="GO:0000302">
    <property type="term" value="P:response to reactive oxygen species"/>
    <property type="evidence" value="ECO:0007669"/>
    <property type="project" value="TreeGrafter"/>
</dbReference>
<proteinExistence type="inferred from homology"/>
<dbReference type="SUPFAM" id="SSF50814">
    <property type="entry name" value="Lipocalins"/>
    <property type="match status" value="1"/>
</dbReference>
<protein>
    <recommendedName>
        <fullName evidence="4">Lipocalin/cytosolic fatty-acid binding domain-containing protein</fullName>
    </recommendedName>
</protein>
<dbReference type="EMBL" id="GECU01005172">
    <property type="protein sequence ID" value="JAT02535.1"/>
    <property type="molecule type" value="Transcribed_RNA"/>
</dbReference>
<comment type="similarity">
    <text evidence="1 3">Belongs to the calycin superfamily. Lipocalin family.</text>
</comment>
<sequence>MNRVYWNYSSMKVFVLVAAYLAVAAAECPNLTPVQSFDIAKYLGTWYHQASTENFASYGPSRCAKTEYTLDSTTGIVHIKNSIKSKLGEETITGSMELADPTKDEGKLNIKLQFPFGTAAGQVLVLATDYDNYAIIYTCRMFSGVPTKHAWILTREQHLDGDARAKVEALVDVAFAEISSQGGPKKSDFRKTGQENC</sequence>
<feature type="domain" description="Lipocalin/cytosolic fatty-acid binding" evidence="4">
    <location>
        <begin position="44"/>
        <end position="171"/>
    </location>
</feature>
<organism evidence="5">
    <name type="scientific">Homalodisca liturata</name>
    <dbReference type="NCBI Taxonomy" id="320908"/>
    <lineage>
        <taxon>Eukaryota</taxon>
        <taxon>Metazoa</taxon>
        <taxon>Ecdysozoa</taxon>
        <taxon>Arthropoda</taxon>
        <taxon>Hexapoda</taxon>
        <taxon>Insecta</taxon>
        <taxon>Pterygota</taxon>
        <taxon>Neoptera</taxon>
        <taxon>Paraneoptera</taxon>
        <taxon>Hemiptera</taxon>
        <taxon>Auchenorrhyncha</taxon>
        <taxon>Membracoidea</taxon>
        <taxon>Cicadellidae</taxon>
        <taxon>Cicadellinae</taxon>
        <taxon>Proconiini</taxon>
        <taxon>Homalodisca</taxon>
    </lineage>
</organism>
<keyword evidence="3" id="KW-0732">Signal</keyword>
<dbReference type="PANTHER" id="PTHR10612:SF34">
    <property type="entry name" value="APOLIPOPROTEIN D"/>
    <property type="match status" value="1"/>
</dbReference>
<accession>A0A1B6JTI0</accession>
<gene>
    <name evidence="5" type="ORF">g.17158</name>
</gene>
<evidence type="ECO:0000313" key="5">
    <source>
        <dbReference type="EMBL" id="JAT02535.1"/>
    </source>
</evidence>
<dbReference type="InterPro" id="IPR012674">
    <property type="entry name" value="Calycin"/>
</dbReference>
<dbReference type="InterPro" id="IPR003057">
    <property type="entry name" value="Invtbrt_color"/>
</dbReference>
<feature type="chain" id="PRO_5013437090" description="Lipocalin/cytosolic fatty-acid binding domain-containing protein" evidence="3">
    <location>
        <begin position="27"/>
        <end position="197"/>
    </location>
</feature>
<dbReference type="GO" id="GO:0005737">
    <property type="term" value="C:cytoplasm"/>
    <property type="evidence" value="ECO:0007669"/>
    <property type="project" value="TreeGrafter"/>
</dbReference>
<evidence type="ECO:0000256" key="2">
    <source>
        <dbReference type="ARBA" id="ARBA00023157"/>
    </source>
</evidence>
<dbReference type="PIRSF" id="PIRSF036893">
    <property type="entry name" value="Lipocalin_ApoD"/>
    <property type="match status" value="1"/>
</dbReference>
<dbReference type="PANTHER" id="PTHR10612">
    <property type="entry name" value="APOLIPOPROTEIN D"/>
    <property type="match status" value="1"/>
</dbReference>
<name>A0A1B6JTI0_9HEMI</name>
<dbReference type="Gene3D" id="2.40.128.20">
    <property type="match status" value="1"/>
</dbReference>
<keyword evidence="2" id="KW-1015">Disulfide bond</keyword>
<dbReference type="PRINTS" id="PR01273">
    <property type="entry name" value="INVTBRTCOLOR"/>
</dbReference>
<dbReference type="PRINTS" id="PR00179">
    <property type="entry name" value="LIPOCALIN"/>
</dbReference>
<reference evidence="5" key="1">
    <citation type="submission" date="2015-11" db="EMBL/GenBank/DDBJ databases">
        <title>De novo transcriptome assembly of four potential Pierce s Disease insect vectors from Arizona vineyards.</title>
        <authorList>
            <person name="Tassone E.E."/>
        </authorList>
    </citation>
    <scope>NUCLEOTIDE SEQUENCE</scope>
</reference>
<dbReference type="InterPro" id="IPR022271">
    <property type="entry name" value="Lipocalin_ApoD"/>
</dbReference>
<evidence type="ECO:0000256" key="1">
    <source>
        <dbReference type="ARBA" id="ARBA00006889"/>
    </source>
</evidence>
<evidence type="ECO:0000259" key="4">
    <source>
        <dbReference type="Pfam" id="PF00061"/>
    </source>
</evidence>
<dbReference type="GO" id="GO:0006629">
    <property type="term" value="P:lipid metabolic process"/>
    <property type="evidence" value="ECO:0007669"/>
    <property type="project" value="TreeGrafter"/>
</dbReference>
<feature type="signal peptide" evidence="3">
    <location>
        <begin position="1"/>
        <end position="26"/>
    </location>
</feature>
<dbReference type="GO" id="GO:0031409">
    <property type="term" value="F:pigment binding"/>
    <property type="evidence" value="ECO:0007669"/>
    <property type="project" value="InterPro"/>
</dbReference>
<dbReference type="InterPro" id="IPR000566">
    <property type="entry name" value="Lipocln_cytosolic_FA-bd_dom"/>
</dbReference>
<evidence type="ECO:0000256" key="3">
    <source>
        <dbReference type="PIRNR" id="PIRNR036893"/>
    </source>
</evidence>
<dbReference type="AlphaFoldDB" id="A0A1B6JTI0"/>
<dbReference type="Pfam" id="PF00061">
    <property type="entry name" value="Lipocalin"/>
    <property type="match status" value="1"/>
</dbReference>